<dbReference type="InterPro" id="IPR000073">
    <property type="entry name" value="AB_hydrolase_1"/>
</dbReference>
<dbReference type="VEuPathDB" id="FungiDB:I7I53_08087"/>
<evidence type="ECO:0000313" key="4">
    <source>
        <dbReference type="Proteomes" id="UP000663419"/>
    </source>
</evidence>
<keyword evidence="1" id="KW-0472">Membrane</keyword>
<feature type="domain" description="AB hydrolase-1" evidence="2">
    <location>
        <begin position="128"/>
        <end position="357"/>
    </location>
</feature>
<keyword evidence="1" id="KW-1133">Transmembrane helix</keyword>
<feature type="transmembrane region" description="Helical" evidence="1">
    <location>
        <begin position="12"/>
        <end position="33"/>
    </location>
</feature>
<dbReference type="Gene3D" id="3.40.50.1820">
    <property type="entry name" value="alpha/beta hydrolase"/>
    <property type="match status" value="1"/>
</dbReference>
<evidence type="ECO:0000256" key="1">
    <source>
        <dbReference type="SAM" id="Phobius"/>
    </source>
</evidence>
<dbReference type="PANTHER" id="PTHR12277:SF81">
    <property type="entry name" value="PROTEIN ABHD13"/>
    <property type="match status" value="1"/>
</dbReference>
<evidence type="ECO:0000313" key="3">
    <source>
        <dbReference type="EMBL" id="QSS52454.1"/>
    </source>
</evidence>
<dbReference type="PANTHER" id="PTHR12277">
    <property type="entry name" value="ALPHA/BETA HYDROLASE DOMAIN-CONTAINING PROTEIN"/>
    <property type="match status" value="1"/>
</dbReference>
<evidence type="ECO:0000259" key="2">
    <source>
        <dbReference type="Pfam" id="PF12697"/>
    </source>
</evidence>
<dbReference type="SUPFAM" id="SSF53474">
    <property type="entry name" value="alpha/beta-Hydrolases"/>
    <property type="match status" value="1"/>
</dbReference>
<keyword evidence="1" id="KW-0812">Transmembrane</keyword>
<dbReference type="Proteomes" id="UP000663419">
    <property type="component" value="Chromosome 2"/>
</dbReference>
<gene>
    <name evidence="3" type="ORF">I7I53_08087</name>
</gene>
<dbReference type="Pfam" id="PF12697">
    <property type="entry name" value="Abhydrolase_6"/>
    <property type="match status" value="1"/>
</dbReference>
<protein>
    <submittedName>
        <fullName evidence="3">Lysophospholipase and esterase/lipase domain protein</fullName>
    </submittedName>
</protein>
<dbReference type="EMBL" id="CP069103">
    <property type="protein sequence ID" value="QSS52454.1"/>
    <property type="molecule type" value="Genomic_DNA"/>
</dbReference>
<sequence>MELAPIFKKAYGLLAFVGFLYILGVFSLTYPSVQRMVLYVNQFNPTYFQDVNDAEYFGFLKSQIQPFNIRTPDNETLYAWHIVPPRLFKDNEAAFLANASSGPAEDVTKTIAFNLLAQDPNARVVLNLHGNAAHLGSGYRPQMYRSFLAASTPKHPVHVIAFDYRGFGKSTGSPTEEGLITDALSLINYLTSPPLSIHPSRIVVAGQSLGTAVAAGVVERYTFDDPSSVPEPLAGVIVFAPFSNIHTVVSTYRLFGFFPPILSALSPYPRLLNYILGHIVDTWDSASRFARLTGAFPQPGDVDSSHASQGFDLALVHAVNDAQIPWLNGHGVYEAAIGGPNARVLGSYVHEYASDDEVVQVKVWEKNLSTNSAEKRVKRVRWERVRYGGHNAVAATTTATLSVIRMFEK</sequence>
<organism evidence="3 4">
    <name type="scientific">Ajellomyces capsulatus (strain H88)</name>
    <name type="common">Darling's disease fungus</name>
    <name type="synonym">Histoplasma capsulatum</name>
    <dbReference type="NCBI Taxonomy" id="544711"/>
    <lineage>
        <taxon>Eukaryota</taxon>
        <taxon>Fungi</taxon>
        <taxon>Dikarya</taxon>
        <taxon>Ascomycota</taxon>
        <taxon>Pezizomycotina</taxon>
        <taxon>Eurotiomycetes</taxon>
        <taxon>Eurotiomycetidae</taxon>
        <taxon>Onygenales</taxon>
        <taxon>Ajellomycetaceae</taxon>
        <taxon>Histoplasma</taxon>
    </lineage>
</organism>
<accession>A0A8A1LJ17</accession>
<proteinExistence type="predicted"/>
<name>A0A8A1LJ17_AJEC8</name>
<dbReference type="InterPro" id="IPR029058">
    <property type="entry name" value="AB_hydrolase_fold"/>
</dbReference>
<reference evidence="3" key="1">
    <citation type="submission" date="2021-01" db="EMBL/GenBank/DDBJ databases">
        <title>Chromosome-level genome assembly of a human fungal pathogen reveals clustering of transcriptionally co-regulated genes.</title>
        <authorList>
            <person name="Voorhies M."/>
            <person name="Cohen S."/>
            <person name="Shea T.P."/>
            <person name="Petrus S."/>
            <person name="Munoz J.F."/>
            <person name="Poplawski S."/>
            <person name="Goldman W.E."/>
            <person name="Michael T."/>
            <person name="Cuomo C.A."/>
            <person name="Sil A."/>
            <person name="Beyhan S."/>
        </authorList>
    </citation>
    <scope>NUCLEOTIDE SEQUENCE</scope>
    <source>
        <strain evidence="3">H88</strain>
    </source>
</reference>
<dbReference type="AlphaFoldDB" id="A0A8A1LJ17"/>